<organism evidence="1 2">
    <name type="scientific">Saccharopolyspora shandongensis</name>
    <dbReference type="NCBI Taxonomy" id="418495"/>
    <lineage>
        <taxon>Bacteria</taxon>
        <taxon>Bacillati</taxon>
        <taxon>Actinomycetota</taxon>
        <taxon>Actinomycetes</taxon>
        <taxon>Pseudonocardiales</taxon>
        <taxon>Pseudonocardiaceae</taxon>
        <taxon>Saccharopolyspora</taxon>
    </lineage>
</organism>
<protein>
    <submittedName>
        <fullName evidence="1">Uncharacterized protein</fullName>
    </submittedName>
</protein>
<evidence type="ECO:0000313" key="1">
    <source>
        <dbReference type="EMBL" id="SDY99808.1"/>
    </source>
</evidence>
<keyword evidence="2" id="KW-1185">Reference proteome</keyword>
<name>A0A1H3PFI3_9PSEU</name>
<sequence length="102" mass="11226">MITYRATLDVADELAHDLGRLLTEERRRRGTPLGRRALSPLKQAVMGLRWFRDRTAIPALARDNNISRASRATAVGPSSASRSDALRVELVSGTRRTALLGT</sequence>
<dbReference type="STRING" id="418495.SAMN05216215_10427"/>
<dbReference type="AlphaFoldDB" id="A0A1H3PFI3"/>
<reference evidence="2" key="1">
    <citation type="submission" date="2016-10" db="EMBL/GenBank/DDBJ databases">
        <authorList>
            <person name="Varghese N."/>
            <person name="Submissions S."/>
        </authorList>
    </citation>
    <scope>NUCLEOTIDE SEQUENCE [LARGE SCALE GENOMIC DNA]</scope>
    <source>
        <strain evidence="2">CGMCC 4.3530</strain>
    </source>
</reference>
<gene>
    <name evidence="1" type="ORF">SAMN05216215_10427</name>
</gene>
<accession>A0A1H3PFI3</accession>
<dbReference type="Proteomes" id="UP000199529">
    <property type="component" value="Unassembled WGS sequence"/>
</dbReference>
<proteinExistence type="predicted"/>
<evidence type="ECO:0000313" key="2">
    <source>
        <dbReference type="Proteomes" id="UP000199529"/>
    </source>
</evidence>
<dbReference type="EMBL" id="FNOK01000042">
    <property type="protein sequence ID" value="SDY99808.1"/>
    <property type="molecule type" value="Genomic_DNA"/>
</dbReference>